<evidence type="ECO:0000259" key="14">
    <source>
        <dbReference type="PROSITE" id="PS50839"/>
    </source>
</evidence>
<evidence type="ECO:0000259" key="12">
    <source>
        <dbReference type="PROSITE" id="PS50112"/>
    </source>
</evidence>
<dbReference type="InterPro" id="IPR006189">
    <property type="entry name" value="CHASE_dom"/>
</dbReference>
<dbReference type="RefSeq" id="WP_238897820.1">
    <property type="nucleotide sequence ID" value="NZ_JAKOGG010000016.1"/>
</dbReference>
<proteinExistence type="predicted"/>
<dbReference type="SMART" id="SM00091">
    <property type="entry name" value="PAS"/>
    <property type="match status" value="1"/>
</dbReference>
<dbReference type="SMART" id="SM00387">
    <property type="entry name" value="HATPase_c"/>
    <property type="match status" value="1"/>
</dbReference>
<dbReference type="CDD" id="cd00082">
    <property type="entry name" value="HisKA"/>
    <property type="match status" value="1"/>
</dbReference>
<dbReference type="InterPro" id="IPR005467">
    <property type="entry name" value="His_kinase_dom"/>
</dbReference>
<name>A0ABT2FP64_9GAMM</name>
<dbReference type="InterPro" id="IPR036890">
    <property type="entry name" value="HATPase_C_sf"/>
</dbReference>
<dbReference type="PANTHER" id="PTHR43304">
    <property type="entry name" value="PHYTOCHROME-LIKE PROTEIN CPH1"/>
    <property type="match status" value="1"/>
</dbReference>
<dbReference type="InterPro" id="IPR013767">
    <property type="entry name" value="PAS_fold"/>
</dbReference>
<evidence type="ECO:0000259" key="13">
    <source>
        <dbReference type="PROSITE" id="PS50113"/>
    </source>
</evidence>
<dbReference type="InterPro" id="IPR000700">
    <property type="entry name" value="PAS-assoc_C"/>
</dbReference>
<dbReference type="EC" id="2.7.13.3" evidence="3"/>
<dbReference type="Proteomes" id="UP001201549">
    <property type="component" value="Unassembled WGS sequence"/>
</dbReference>
<dbReference type="Gene3D" id="3.30.450.20">
    <property type="entry name" value="PAS domain"/>
    <property type="match status" value="1"/>
</dbReference>
<evidence type="ECO:0000256" key="3">
    <source>
        <dbReference type="ARBA" id="ARBA00012438"/>
    </source>
</evidence>
<dbReference type="NCBIfam" id="TIGR00229">
    <property type="entry name" value="sensory_box"/>
    <property type="match status" value="1"/>
</dbReference>
<dbReference type="InterPro" id="IPR036097">
    <property type="entry name" value="HisK_dim/P_sf"/>
</dbReference>
<keyword evidence="9 10" id="KW-0472">Membrane</keyword>
<dbReference type="PROSITE" id="PS50112">
    <property type="entry name" value="PAS"/>
    <property type="match status" value="1"/>
</dbReference>
<feature type="domain" description="Histidine kinase" evidence="11">
    <location>
        <begin position="498"/>
        <end position="708"/>
    </location>
</feature>
<evidence type="ECO:0000256" key="4">
    <source>
        <dbReference type="ARBA" id="ARBA00022553"/>
    </source>
</evidence>
<dbReference type="PROSITE" id="PS50839">
    <property type="entry name" value="CHASE"/>
    <property type="match status" value="1"/>
</dbReference>
<comment type="caution">
    <text evidence="15">The sequence shown here is derived from an EMBL/GenBank/DDBJ whole genome shotgun (WGS) entry which is preliminary data.</text>
</comment>
<dbReference type="Pfam" id="PF02518">
    <property type="entry name" value="HATPase_c"/>
    <property type="match status" value="1"/>
</dbReference>
<dbReference type="InterPro" id="IPR052162">
    <property type="entry name" value="Sensor_kinase/Photoreceptor"/>
</dbReference>
<dbReference type="Gene3D" id="3.30.450.350">
    <property type="entry name" value="CHASE domain"/>
    <property type="match status" value="1"/>
</dbReference>
<evidence type="ECO:0000256" key="5">
    <source>
        <dbReference type="ARBA" id="ARBA00022679"/>
    </source>
</evidence>
<accession>A0ABT2FP64</accession>
<dbReference type="EMBL" id="JAKOGG010000016">
    <property type="protein sequence ID" value="MCS4558123.1"/>
    <property type="molecule type" value="Genomic_DNA"/>
</dbReference>
<keyword evidence="5" id="KW-0808">Transferase</keyword>
<dbReference type="InterPro" id="IPR000014">
    <property type="entry name" value="PAS"/>
</dbReference>
<dbReference type="InterPro" id="IPR003594">
    <property type="entry name" value="HATPase_dom"/>
</dbReference>
<feature type="domain" description="PAC" evidence="13">
    <location>
        <begin position="430"/>
        <end position="480"/>
    </location>
</feature>
<dbReference type="SUPFAM" id="SSF55874">
    <property type="entry name" value="ATPase domain of HSP90 chaperone/DNA topoisomerase II/histidine kinase"/>
    <property type="match status" value="1"/>
</dbReference>
<evidence type="ECO:0000259" key="11">
    <source>
        <dbReference type="PROSITE" id="PS50109"/>
    </source>
</evidence>
<keyword evidence="7" id="KW-0418">Kinase</keyword>
<gene>
    <name evidence="15" type="ORF">L9G74_16925</name>
</gene>
<dbReference type="SUPFAM" id="SSF55785">
    <property type="entry name" value="PYP-like sensor domain (PAS domain)"/>
    <property type="match status" value="1"/>
</dbReference>
<dbReference type="PROSITE" id="PS50113">
    <property type="entry name" value="PAC"/>
    <property type="match status" value="1"/>
</dbReference>
<dbReference type="SMART" id="SM01079">
    <property type="entry name" value="CHASE"/>
    <property type="match status" value="1"/>
</dbReference>
<evidence type="ECO:0000256" key="1">
    <source>
        <dbReference type="ARBA" id="ARBA00000085"/>
    </source>
</evidence>
<sequence length="718" mass="81138">MPSALHREPVSNNDAMSSFKLPSSVWMLMLFATLFTVIGGYIANYYVNVRGLERFQFQSVLLRDEIADRMRTYEQVLRGGVGLFMSSQQVSRQEWHDYINNARLQEYYPGMQGMGFSIILKPEQIAAHEAAVQAEGFADYKVHPTVPRESYQAVVYVEPFDWRNQRSFGYDMSSEPVRRAAIDRAIATKAAAVSGKITLVQEVSRDVQSGFLMFMPLFVQDPQGNATDDPRGMIYAAFRMNNLMEGILGDKFSQLNLKVYDGALIRPSSLMYQSGANSANPRYATVLPLTIGGHVWSLSLTTNANFSSDTEAMQHKLLLVFGVLFLGLLFYFLYQNAKGRFREASFSQQMLANEERFRLVIEASPSALVMVDRLGVMTLVNAHAEQLFKYPRDELLGQKVSMLLPLEARQRHAEHMAGYMRHPDAKNMSQRTDLQGLCSDGSLVAVEVGLTPIIFSDGQAILATINDVSERKLIEKERERYTAELERINRELDSFAYIASHDLKSPLRGIEQLAEWLREDLADNQSETVQKYLGLIHSRVQRMMSLLDGLLEFSRIGRNNAEPVEVDSGFLVHDIFALVNVQPDFKLQLETELPTFVTVKVPLEMVFRNLFSNAIKHHDKPAGLLRVGCELRGAYYLFYVADDGPGIPKRFQQKVFDMFQTLKPRDEVEGSGIGLSLVKKSVESLGGKIWLESSERGCCFFFTWPIMIGKTSHDTTSV</sequence>
<protein>
    <recommendedName>
        <fullName evidence="3">histidine kinase</fullName>
        <ecNumber evidence="3">2.7.13.3</ecNumber>
    </recommendedName>
</protein>
<dbReference type="Pfam" id="PF00989">
    <property type="entry name" value="PAS"/>
    <property type="match status" value="1"/>
</dbReference>
<keyword evidence="16" id="KW-1185">Reference proteome</keyword>
<dbReference type="InterPro" id="IPR042240">
    <property type="entry name" value="CHASE_sf"/>
</dbReference>
<evidence type="ECO:0000256" key="8">
    <source>
        <dbReference type="ARBA" id="ARBA00022989"/>
    </source>
</evidence>
<evidence type="ECO:0000256" key="9">
    <source>
        <dbReference type="ARBA" id="ARBA00023136"/>
    </source>
</evidence>
<dbReference type="InterPro" id="IPR035965">
    <property type="entry name" value="PAS-like_dom_sf"/>
</dbReference>
<dbReference type="SMART" id="SM00388">
    <property type="entry name" value="HisKA"/>
    <property type="match status" value="1"/>
</dbReference>
<dbReference type="Gene3D" id="1.10.287.130">
    <property type="match status" value="1"/>
</dbReference>
<reference evidence="16" key="2">
    <citation type="submission" date="2023-07" db="EMBL/GenBank/DDBJ databases">
        <title>Shewanella mangrovi sp. nov., an acetaldehyde- degrading bacterium isolated from mangrove sediment.</title>
        <authorList>
            <person name="Liu Y."/>
        </authorList>
    </citation>
    <scope>NUCLEOTIDE SEQUENCE [LARGE SCALE GENOMIC DNA]</scope>
    <source>
        <strain evidence="16">C32</strain>
    </source>
</reference>
<feature type="transmembrane region" description="Helical" evidence="10">
    <location>
        <begin position="25"/>
        <end position="47"/>
    </location>
</feature>
<dbReference type="InterPro" id="IPR003661">
    <property type="entry name" value="HisK_dim/P_dom"/>
</dbReference>
<feature type="domain" description="PAS" evidence="12">
    <location>
        <begin position="353"/>
        <end position="405"/>
    </location>
</feature>
<dbReference type="SUPFAM" id="SSF47384">
    <property type="entry name" value="Homodimeric domain of signal transducing histidine kinase"/>
    <property type="match status" value="1"/>
</dbReference>
<organism evidence="15 16">
    <name type="scientific">Shewanella electrica</name>
    <dbReference type="NCBI Taxonomy" id="515560"/>
    <lineage>
        <taxon>Bacteria</taxon>
        <taxon>Pseudomonadati</taxon>
        <taxon>Pseudomonadota</taxon>
        <taxon>Gammaproteobacteria</taxon>
        <taxon>Alteromonadales</taxon>
        <taxon>Shewanellaceae</taxon>
        <taxon>Shewanella</taxon>
    </lineage>
</organism>
<comment type="catalytic activity">
    <reaction evidence="1">
        <text>ATP + protein L-histidine = ADP + protein N-phospho-L-histidine.</text>
        <dbReference type="EC" id="2.7.13.3"/>
    </reaction>
</comment>
<evidence type="ECO:0000256" key="7">
    <source>
        <dbReference type="ARBA" id="ARBA00022777"/>
    </source>
</evidence>
<reference evidence="15 16" key="1">
    <citation type="submission" date="2022-02" db="EMBL/GenBank/DDBJ databases">
        <authorList>
            <person name="Zhuang L."/>
        </authorList>
    </citation>
    <scope>NUCLEOTIDE SEQUENCE [LARGE SCALE GENOMIC DNA]</scope>
    <source>
        <strain evidence="15 16">C32</strain>
    </source>
</reference>
<dbReference type="PANTHER" id="PTHR43304:SF1">
    <property type="entry name" value="PAC DOMAIN-CONTAINING PROTEIN"/>
    <property type="match status" value="1"/>
</dbReference>
<evidence type="ECO:0000256" key="10">
    <source>
        <dbReference type="SAM" id="Phobius"/>
    </source>
</evidence>
<dbReference type="PROSITE" id="PS50109">
    <property type="entry name" value="HIS_KIN"/>
    <property type="match status" value="1"/>
</dbReference>
<evidence type="ECO:0000256" key="6">
    <source>
        <dbReference type="ARBA" id="ARBA00022692"/>
    </source>
</evidence>
<dbReference type="Pfam" id="PF00512">
    <property type="entry name" value="HisKA"/>
    <property type="match status" value="1"/>
</dbReference>
<dbReference type="PRINTS" id="PR00344">
    <property type="entry name" value="BCTRLSENSOR"/>
</dbReference>
<keyword evidence="4" id="KW-0597">Phosphoprotein</keyword>
<evidence type="ECO:0000256" key="2">
    <source>
        <dbReference type="ARBA" id="ARBA00004370"/>
    </source>
</evidence>
<dbReference type="InterPro" id="IPR004358">
    <property type="entry name" value="Sig_transdc_His_kin-like_C"/>
</dbReference>
<feature type="transmembrane region" description="Helical" evidence="10">
    <location>
        <begin position="317"/>
        <end position="334"/>
    </location>
</feature>
<keyword evidence="6 10" id="KW-0812">Transmembrane</keyword>
<keyword evidence="8 10" id="KW-1133">Transmembrane helix</keyword>
<comment type="subcellular location">
    <subcellularLocation>
        <location evidence="2">Membrane</location>
    </subcellularLocation>
</comment>
<dbReference type="CDD" id="cd00130">
    <property type="entry name" value="PAS"/>
    <property type="match status" value="1"/>
</dbReference>
<evidence type="ECO:0000313" key="15">
    <source>
        <dbReference type="EMBL" id="MCS4558123.1"/>
    </source>
</evidence>
<dbReference type="Gene3D" id="3.30.565.10">
    <property type="entry name" value="Histidine kinase-like ATPase, C-terminal domain"/>
    <property type="match status" value="1"/>
</dbReference>
<evidence type="ECO:0000313" key="16">
    <source>
        <dbReference type="Proteomes" id="UP001201549"/>
    </source>
</evidence>
<feature type="domain" description="CHASE" evidence="14">
    <location>
        <begin position="148"/>
        <end position="299"/>
    </location>
</feature>
<dbReference type="Pfam" id="PF03924">
    <property type="entry name" value="CHASE"/>
    <property type="match status" value="1"/>
</dbReference>